<protein>
    <submittedName>
        <fullName evidence="1">Retrovirus-related Pol polyprotein from type-1 retrotransposable element R1</fullName>
    </submittedName>
</protein>
<gene>
    <name evidence="1" type="ORF">EVAR_43350_1</name>
</gene>
<keyword evidence="2" id="KW-1185">Reference proteome</keyword>
<dbReference type="Proteomes" id="UP000299102">
    <property type="component" value="Unassembled WGS sequence"/>
</dbReference>
<dbReference type="SUPFAM" id="SSF56672">
    <property type="entry name" value="DNA/RNA polymerases"/>
    <property type="match status" value="1"/>
</dbReference>
<accession>A0A4C1WSG4</accession>
<dbReference type="InterPro" id="IPR043502">
    <property type="entry name" value="DNA/RNA_pol_sf"/>
</dbReference>
<evidence type="ECO:0000313" key="2">
    <source>
        <dbReference type="Proteomes" id="UP000299102"/>
    </source>
</evidence>
<dbReference type="OrthoDB" id="411871at2759"/>
<comment type="caution">
    <text evidence="1">The sequence shown here is derived from an EMBL/GenBank/DDBJ whole genome shotgun (WGS) entry which is preliminary data.</text>
</comment>
<proteinExistence type="predicted"/>
<organism evidence="1 2">
    <name type="scientific">Eumeta variegata</name>
    <name type="common">Bagworm moth</name>
    <name type="synonym">Eumeta japonica</name>
    <dbReference type="NCBI Taxonomy" id="151549"/>
    <lineage>
        <taxon>Eukaryota</taxon>
        <taxon>Metazoa</taxon>
        <taxon>Ecdysozoa</taxon>
        <taxon>Arthropoda</taxon>
        <taxon>Hexapoda</taxon>
        <taxon>Insecta</taxon>
        <taxon>Pterygota</taxon>
        <taxon>Neoptera</taxon>
        <taxon>Endopterygota</taxon>
        <taxon>Lepidoptera</taxon>
        <taxon>Glossata</taxon>
        <taxon>Ditrysia</taxon>
        <taxon>Tineoidea</taxon>
        <taxon>Psychidae</taxon>
        <taxon>Oiketicinae</taxon>
        <taxon>Eumeta</taxon>
    </lineage>
</organism>
<sequence length="284" mass="31052">MAEMDNSNPWRLAYREAAGHVRAPGNTVSCFKVSQKNADDVDSVIELMLDVLLLQDDHSLDSEYHELIRYMMLVAPSGKPVPPMSGGCLGGIICRLPITSSGFDGIGARIVKEAWKTAAVKMTTMYGKCVVKYVFPDIWKMGRLVILPKGSDRTATDPGAYRPLTLLPLLGKILERVLLIRLELVLRKQSDCLHGFTRGRSTVTALNDILGAVGHSANHYNGIPRGSVVGPALWNMLLDDLFRLPVPAGCRLKAYADDVTAEVEGNSRPEIKTRGKELLEVVAA</sequence>
<dbReference type="STRING" id="151549.A0A4C1WSG4"/>
<dbReference type="EMBL" id="BGZK01000615">
    <property type="protein sequence ID" value="GBP53064.1"/>
    <property type="molecule type" value="Genomic_DNA"/>
</dbReference>
<evidence type="ECO:0000313" key="1">
    <source>
        <dbReference type="EMBL" id="GBP53064.1"/>
    </source>
</evidence>
<dbReference type="AlphaFoldDB" id="A0A4C1WSG4"/>
<dbReference type="GO" id="GO:0071897">
    <property type="term" value="P:DNA biosynthetic process"/>
    <property type="evidence" value="ECO:0007669"/>
    <property type="project" value="UniProtKB-ARBA"/>
</dbReference>
<reference evidence="1 2" key="1">
    <citation type="journal article" date="2019" name="Commun. Biol.">
        <title>The bagworm genome reveals a unique fibroin gene that provides high tensile strength.</title>
        <authorList>
            <person name="Kono N."/>
            <person name="Nakamura H."/>
            <person name="Ohtoshi R."/>
            <person name="Tomita M."/>
            <person name="Numata K."/>
            <person name="Arakawa K."/>
        </authorList>
    </citation>
    <scope>NUCLEOTIDE SEQUENCE [LARGE SCALE GENOMIC DNA]</scope>
</reference>
<dbReference type="PANTHER" id="PTHR19446">
    <property type="entry name" value="REVERSE TRANSCRIPTASES"/>
    <property type="match status" value="1"/>
</dbReference>
<name>A0A4C1WSG4_EUMVA</name>